<dbReference type="InterPro" id="IPR001589">
    <property type="entry name" value="Actinin_actin-bd_CS"/>
</dbReference>
<feature type="coiled-coil region" evidence="4">
    <location>
        <begin position="329"/>
        <end position="397"/>
    </location>
</feature>
<feature type="domain" description="Calponin-homology (CH)" evidence="5">
    <location>
        <begin position="117"/>
        <end position="220"/>
    </location>
</feature>
<dbReference type="PANTHER" id="PTHR11915">
    <property type="entry name" value="SPECTRIN/FILAMIN RELATED CYTOSKELETAL PROTEIN"/>
    <property type="match status" value="1"/>
</dbReference>
<evidence type="ECO:0000256" key="4">
    <source>
        <dbReference type="SAM" id="Coils"/>
    </source>
</evidence>
<evidence type="ECO:0000256" key="3">
    <source>
        <dbReference type="ARBA" id="ARBA00023203"/>
    </source>
</evidence>
<dbReference type="Pfam" id="PF00307">
    <property type="entry name" value="CH"/>
    <property type="match status" value="2"/>
</dbReference>
<feature type="domain" description="EF-hand" evidence="6">
    <location>
        <begin position="448"/>
        <end position="483"/>
    </location>
</feature>
<dbReference type="InterPro" id="IPR036872">
    <property type="entry name" value="CH_dom_sf"/>
</dbReference>
<dbReference type="PROSITE" id="PS50222">
    <property type="entry name" value="EF_HAND_2"/>
    <property type="match status" value="1"/>
</dbReference>
<dbReference type="CDD" id="cd00051">
    <property type="entry name" value="EFh"/>
    <property type="match status" value="1"/>
</dbReference>
<comment type="caution">
    <text evidence="7">The sequence shown here is derived from an EMBL/GenBank/DDBJ whole genome shotgun (WGS) entry which is preliminary data.</text>
</comment>
<evidence type="ECO:0000259" key="5">
    <source>
        <dbReference type="PROSITE" id="PS50021"/>
    </source>
</evidence>
<keyword evidence="4" id="KW-0175">Coiled coil</keyword>
<dbReference type="InterPro" id="IPR011992">
    <property type="entry name" value="EF-hand-dom_pair"/>
</dbReference>
<dbReference type="GO" id="GO:0005509">
    <property type="term" value="F:calcium ion binding"/>
    <property type="evidence" value="ECO:0007669"/>
    <property type="project" value="InterPro"/>
</dbReference>
<dbReference type="InterPro" id="IPR018247">
    <property type="entry name" value="EF_Hand_1_Ca_BS"/>
</dbReference>
<sequence>MSSTKTFYRWVNLRLAERELSIPSEGELVREFQDGFFLCELLEILCGGPVPHSPQRVPNRIRALQQVATALQYIHERLPNVKLVNISAEDIVDGNEKLLLALLWALICSEIGNESDWSAKEGLLLWCQQRTTPPVLNFRKSFQDGRALCQIVLSLRPGLEALREYESWRQPAERWHRVIEAAHDELGIPPLIDVSDVVGEDMPDERAIMTYVSQFFRVAAREGQSAKQRSAAALQEHIQLLAQRYEEEGDVAAYYELQSVLWQHRMPAYIPPEGKELPQVLRQQSVRERRRVQAARARHWIEQRRPPETITALLAELDDDEQATTLRNQLEQQQRLDEQRCLLDRLEDEVRTATTHDELERAARQLVACVDSIGACLREQHEAVTQLLSERRQLLQQQDEYESVWAWMRQVLESAQQGRDVDEHEVAPSVAVQARLGDAWQRFLEDVTALREARKVFRKFDRDHDGLLSNHEFRGAAAALGIDVDAAPVPTEGRPPSRPVQAVDLAEFLRRVQGGETMKSSDV</sequence>
<dbReference type="EMBL" id="JANCYW010000010">
    <property type="protein sequence ID" value="KAK4536922.1"/>
    <property type="molecule type" value="Genomic_DNA"/>
</dbReference>
<dbReference type="InterPro" id="IPR002048">
    <property type="entry name" value="EF_hand_dom"/>
</dbReference>
<dbReference type="AlphaFoldDB" id="A0AAV9IXA3"/>
<dbReference type="SMART" id="SM00033">
    <property type="entry name" value="CH"/>
    <property type="match status" value="2"/>
</dbReference>
<name>A0AAV9IXA3_CYACA</name>
<dbReference type="Proteomes" id="UP001301350">
    <property type="component" value="Unassembled WGS sequence"/>
</dbReference>
<keyword evidence="8" id="KW-1185">Reference proteome</keyword>
<keyword evidence="1" id="KW-0677">Repeat</keyword>
<dbReference type="GO" id="GO:0003779">
    <property type="term" value="F:actin binding"/>
    <property type="evidence" value="ECO:0007669"/>
    <property type="project" value="UniProtKB-KW"/>
</dbReference>
<evidence type="ECO:0000313" key="7">
    <source>
        <dbReference type="EMBL" id="KAK4536922.1"/>
    </source>
</evidence>
<dbReference type="PROSITE" id="PS00020">
    <property type="entry name" value="ACTININ_2"/>
    <property type="match status" value="1"/>
</dbReference>
<feature type="domain" description="Calponin-homology (CH)" evidence="5">
    <location>
        <begin position="1"/>
        <end position="111"/>
    </location>
</feature>
<organism evidence="7 8">
    <name type="scientific">Cyanidium caldarium</name>
    <name type="common">Red alga</name>
    <dbReference type="NCBI Taxonomy" id="2771"/>
    <lineage>
        <taxon>Eukaryota</taxon>
        <taxon>Rhodophyta</taxon>
        <taxon>Bangiophyceae</taxon>
        <taxon>Cyanidiales</taxon>
        <taxon>Cyanidiaceae</taxon>
        <taxon>Cyanidium</taxon>
    </lineage>
</organism>
<dbReference type="SUPFAM" id="SSF47473">
    <property type="entry name" value="EF-hand"/>
    <property type="match status" value="1"/>
</dbReference>
<evidence type="ECO:0000259" key="6">
    <source>
        <dbReference type="PROSITE" id="PS50222"/>
    </source>
</evidence>
<dbReference type="Gene3D" id="1.10.418.10">
    <property type="entry name" value="Calponin-like domain"/>
    <property type="match status" value="2"/>
</dbReference>
<accession>A0AAV9IXA3</accession>
<dbReference type="InterPro" id="IPR001715">
    <property type="entry name" value="CH_dom"/>
</dbReference>
<dbReference type="PROSITE" id="PS50021">
    <property type="entry name" value="CH"/>
    <property type="match status" value="2"/>
</dbReference>
<evidence type="ECO:0000256" key="1">
    <source>
        <dbReference type="ARBA" id="ARBA00022737"/>
    </source>
</evidence>
<proteinExistence type="predicted"/>
<dbReference type="PROSITE" id="PS00018">
    <property type="entry name" value="EF_HAND_1"/>
    <property type="match status" value="1"/>
</dbReference>
<keyword evidence="3" id="KW-0009">Actin-binding</keyword>
<reference evidence="7 8" key="1">
    <citation type="submission" date="2022-07" db="EMBL/GenBank/DDBJ databases">
        <title>Genome-wide signatures of adaptation to extreme environments.</title>
        <authorList>
            <person name="Cho C.H."/>
            <person name="Yoon H.S."/>
        </authorList>
    </citation>
    <scope>NUCLEOTIDE SEQUENCE [LARGE SCALE GENOMIC DNA]</scope>
    <source>
        <strain evidence="7 8">DBV 063 E5</strain>
    </source>
</reference>
<keyword evidence="2" id="KW-0106">Calcium</keyword>
<evidence type="ECO:0000313" key="8">
    <source>
        <dbReference type="Proteomes" id="UP001301350"/>
    </source>
</evidence>
<dbReference type="Gene3D" id="1.10.238.10">
    <property type="entry name" value="EF-hand"/>
    <property type="match status" value="1"/>
</dbReference>
<dbReference type="SMART" id="SM00054">
    <property type="entry name" value="EFh"/>
    <property type="match status" value="1"/>
</dbReference>
<dbReference type="SUPFAM" id="SSF47576">
    <property type="entry name" value="Calponin-homology domain, CH-domain"/>
    <property type="match status" value="1"/>
</dbReference>
<protein>
    <submittedName>
        <fullName evidence="7">Uncharacterized protein</fullName>
    </submittedName>
</protein>
<dbReference type="Pfam" id="PF13405">
    <property type="entry name" value="EF-hand_6"/>
    <property type="match status" value="1"/>
</dbReference>
<gene>
    <name evidence="7" type="ORF">CDCA_CDCA10G2947</name>
</gene>
<evidence type="ECO:0000256" key="2">
    <source>
        <dbReference type="ARBA" id="ARBA00022837"/>
    </source>
</evidence>